<accession>A0A5K1VHI7</accession>
<reference evidence="1 2" key="1">
    <citation type="submission" date="2016-05" db="EMBL/GenBank/DDBJ databases">
        <title>First whole genome sequencing of Entamoeba histolytica HM1:IMSS-clone-6.</title>
        <authorList>
            <person name="Mukherjee Avik.K."/>
            <person name="Izumyama S."/>
            <person name="Nakada-Tsukui K."/>
            <person name="Nozaki T."/>
        </authorList>
    </citation>
    <scope>NUCLEOTIDE SEQUENCE [LARGE SCALE GENOMIC DNA]</scope>
    <source>
        <strain evidence="1 2">HM1:IMSS clone 6</strain>
    </source>
</reference>
<dbReference type="VEuPathDB" id="AmoebaDB:KM1_195140"/>
<organism evidence="1 2">
    <name type="scientific">Entamoeba histolytica</name>
    <dbReference type="NCBI Taxonomy" id="5759"/>
    <lineage>
        <taxon>Eukaryota</taxon>
        <taxon>Amoebozoa</taxon>
        <taxon>Evosea</taxon>
        <taxon>Archamoebae</taxon>
        <taxon>Mastigamoebida</taxon>
        <taxon>Entamoebidae</taxon>
        <taxon>Entamoeba</taxon>
    </lineage>
</organism>
<evidence type="ECO:0000313" key="1">
    <source>
        <dbReference type="EMBL" id="GAT97066.1"/>
    </source>
</evidence>
<evidence type="ECO:0000313" key="2">
    <source>
        <dbReference type="Proteomes" id="UP000078387"/>
    </source>
</evidence>
<sequence>MKKSVGGHCFKRNKKESRPYYYYQEGNEVGIIVGLLNVNGYDVILKWKGVSDGKSYCFGDFEEIRGMHQIRQKDILEIYQKKLKEMHNTMDESEIKKRVSYLMMKMICEWVNEEMINELHITLKQSRFFGIKSIEINRIAIENELTRAFGIAIRKLLSKHIISEAIQYKDGDNLSPSHLIKKYNPQIMKLFKQIKERTLININENEEDNSDTVIDDRN</sequence>
<dbReference type="VEuPathDB" id="AmoebaDB:EHI_099680"/>
<dbReference type="VEuPathDB" id="AmoebaDB:EHI5A_177850"/>
<dbReference type="Proteomes" id="UP000078387">
    <property type="component" value="Unassembled WGS sequence"/>
</dbReference>
<dbReference type="VEuPathDB" id="AmoebaDB:EHI7A_130890"/>
<proteinExistence type="predicted"/>
<protein>
    <submittedName>
        <fullName evidence="1">Uncharacterized protein</fullName>
    </submittedName>
</protein>
<dbReference type="OMA" id="MRNELHI"/>
<gene>
    <name evidence="1" type="ORF">CL6EHI_099680</name>
</gene>
<dbReference type="VEuPathDB" id="AmoebaDB:EHI8A_136960"/>
<name>A0A5K1VHI7_ENTHI</name>
<dbReference type="AlphaFoldDB" id="A0A5K1VHI7"/>
<dbReference type="EMBL" id="BDEQ01000001">
    <property type="protein sequence ID" value="GAT97066.1"/>
    <property type="molecule type" value="Genomic_DNA"/>
</dbReference>
<comment type="caution">
    <text evidence="1">The sequence shown here is derived from an EMBL/GenBank/DDBJ whole genome shotgun (WGS) entry which is preliminary data.</text>
</comment>